<protein>
    <submittedName>
        <fullName evidence="5">IucA/IucC family protein</fullName>
    </submittedName>
</protein>
<evidence type="ECO:0000313" key="5">
    <source>
        <dbReference type="EMBL" id="MFB9325761.1"/>
    </source>
</evidence>
<dbReference type="Gene3D" id="6.10.250.3370">
    <property type="match status" value="1"/>
</dbReference>
<dbReference type="InterPro" id="IPR007310">
    <property type="entry name" value="Aerobactin_biosyn_IucA/IucC_N"/>
</dbReference>
<dbReference type="Pfam" id="PF04183">
    <property type="entry name" value="IucA_IucC"/>
    <property type="match status" value="1"/>
</dbReference>
<evidence type="ECO:0000256" key="1">
    <source>
        <dbReference type="ARBA" id="ARBA00004924"/>
    </source>
</evidence>
<dbReference type="Proteomes" id="UP001589747">
    <property type="component" value="Unassembled WGS sequence"/>
</dbReference>
<dbReference type="Gene3D" id="3.30.310.280">
    <property type="match status" value="1"/>
</dbReference>
<dbReference type="Gene3D" id="1.10.510.40">
    <property type="match status" value="1"/>
</dbReference>
<dbReference type="RefSeq" id="WP_377492228.1">
    <property type="nucleotide sequence ID" value="NZ_JBHMDO010000015.1"/>
</dbReference>
<evidence type="ECO:0000313" key="6">
    <source>
        <dbReference type="Proteomes" id="UP001589747"/>
    </source>
</evidence>
<evidence type="ECO:0000256" key="2">
    <source>
        <dbReference type="ARBA" id="ARBA00007832"/>
    </source>
</evidence>
<dbReference type="EMBL" id="JBHMDO010000015">
    <property type="protein sequence ID" value="MFB9325761.1"/>
    <property type="molecule type" value="Genomic_DNA"/>
</dbReference>
<dbReference type="InterPro" id="IPR022770">
    <property type="entry name" value="IucA/IucC-like_C"/>
</dbReference>
<feature type="domain" description="Aerobactin siderophore biosynthesis IucA/IucC-like C-terminal" evidence="4">
    <location>
        <begin position="427"/>
        <end position="591"/>
    </location>
</feature>
<keyword evidence="6" id="KW-1185">Reference proteome</keyword>
<name>A0ABV5KKK3_9BACL</name>
<feature type="domain" description="Aerobactin siderophore biosynthesis IucA/IucC N-terminal" evidence="3">
    <location>
        <begin position="152"/>
        <end position="406"/>
    </location>
</feature>
<accession>A0ABV5KKK3</accession>
<sequence>MTEHAEGIDLRLAEAVSSEVYAQVRTRIFRQLLESFIFERVAPVESIQMREETLFILHGRDEGGLPVTYNCRGGRRLTFGRVRLNAAPVQRISREGKRDAVCLRRFLREVAAGAGADPAKLSSFAEELERTLLHDAIAQYERQREGHAMEGSYDELETMAMDGHPYHPSYKSRIGFSPEDQLAYGPEFGPLLRPVWIAVRLKDAAFGIAAGESFEALWRSELGAERLAEFEAPLAGRGLTLAEVALLPVHPWQWRNAVIPRMQEELREGRIIPLGPGGDLYRPQQSIRTLHNASRPAKPSVKLAMTLLNTSAYRHIEPYYAKVAPAISEWLQRTVDRDPYLRDDAEVVLLREFAGVGYEPKETREGGQGPNGGSMASEGMLACIWRDALGGHLRVDESGAPFHALSAYDPIAGRLFIAPWLAKHGAERWLRALFERCVLPVAHLALAHGIGLESHAQNMALIHRDGWPVRVALKDFHEDAMFYRPLLSADDAPDFEAIHPAFGEGAWFEQREAAPIRYLLLGALYGINLGELAMVLADHGVVREARFWQIAAETLSDHIERHPELRPRLALLDPFAETTRLEQLTKKRLFRAEPGTLMHEVANPLHAAMQEIRSAERQARNREDLG</sequence>
<comment type="caution">
    <text evidence="5">The sequence shown here is derived from an EMBL/GenBank/DDBJ whole genome shotgun (WGS) entry which is preliminary data.</text>
</comment>
<comment type="similarity">
    <text evidence="2">Belongs to the IucA/IucC family.</text>
</comment>
<reference evidence="5 6" key="1">
    <citation type="submission" date="2024-09" db="EMBL/GenBank/DDBJ databases">
        <authorList>
            <person name="Sun Q."/>
            <person name="Mori K."/>
        </authorList>
    </citation>
    <scope>NUCLEOTIDE SEQUENCE [LARGE SCALE GENOMIC DNA]</scope>
    <source>
        <strain evidence="5 6">TISTR 2452</strain>
    </source>
</reference>
<organism evidence="5 6">
    <name type="scientific">Paenibacillus aurantiacus</name>
    <dbReference type="NCBI Taxonomy" id="1936118"/>
    <lineage>
        <taxon>Bacteria</taxon>
        <taxon>Bacillati</taxon>
        <taxon>Bacillota</taxon>
        <taxon>Bacilli</taxon>
        <taxon>Bacillales</taxon>
        <taxon>Paenibacillaceae</taxon>
        <taxon>Paenibacillus</taxon>
    </lineage>
</organism>
<dbReference type="InterPro" id="IPR037455">
    <property type="entry name" value="LucA/IucC-like"/>
</dbReference>
<dbReference type="Pfam" id="PF06276">
    <property type="entry name" value="FhuF"/>
    <property type="match status" value="1"/>
</dbReference>
<evidence type="ECO:0000259" key="3">
    <source>
        <dbReference type="Pfam" id="PF04183"/>
    </source>
</evidence>
<gene>
    <name evidence="5" type="ORF">ACFFSY_07460</name>
</gene>
<proteinExistence type="inferred from homology"/>
<comment type="pathway">
    <text evidence="1">Siderophore biosynthesis.</text>
</comment>
<dbReference type="PANTHER" id="PTHR34384">
    <property type="entry name" value="L-2,3-DIAMINOPROPANOATE--CITRATE LIGASE"/>
    <property type="match status" value="1"/>
</dbReference>
<evidence type="ECO:0000259" key="4">
    <source>
        <dbReference type="Pfam" id="PF06276"/>
    </source>
</evidence>
<dbReference type="PANTHER" id="PTHR34384:SF6">
    <property type="entry name" value="STAPHYLOFERRIN B SYNTHASE"/>
    <property type="match status" value="1"/>
</dbReference>